<comment type="similarity">
    <text evidence="2">Belongs to the iron-containing alcohol dehydrogenase family.</text>
</comment>
<dbReference type="OrthoDB" id="9815791at2"/>
<dbReference type="RefSeq" id="WP_124078385.1">
    <property type="nucleotide sequence ID" value="NZ_UWPJ01000009.1"/>
</dbReference>
<evidence type="ECO:0000259" key="6">
    <source>
        <dbReference type="Pfam" id="PF25137"/>
    </source>
</evidence>
<evidence type="ECO:0000256" key="2">
    <source>
        <dbReference type="ARBA" id="ARBA00007358"/>
    </source>
</evidence>
<feature type="domain" description="Alcohol dehydrogenase iron-type/glycerol dehydrogenase GldA" evidence="5">
    <location>
        <begin position="18"/>
        <end position="184"/>
    </location>
</feature>
<dbReference type="CDD" id="cd14861">
    <property type="entry name" value="Fe-ADH-like"/>
    <property type="match status" value="1"/>
</dbReference>
<dbReference type="PROSITE" id="PS00913">
    <property type="entry name" value="ADH_IRON_1"/>
    <property type="match status" value="1"/>
</dbReference>
<dbReference type="AlphaFoldDB" id="A0A3P4AZW9"/>
<sequence length="386" mass="38976">MTNASAAPLPVPALTAPRTLYAAGAIRALPAELESLGVRRPLIVTDRGLVAAGVAAKVEAACGDGAAAARFDGVTENPLYADVDAGAAYYAAQVCDGVIAVGGGSVIDTAKMIALLATNAGSAADYLGKPNVRHGPAAPLVVVPTTAGTGSEASPSAGIHPDAATASVGMNSRHLVPRLAVLDPELTVSLPRRLTAATGIDALSHCIEGYLSNREQPLGKAIALDGIARAARSLRRAVEDGADLHARGEMMLAAFAGGVSIGMGLGPAHAVAIVCSDQGFHHGVLSGIGLVATLDATAEHVPDRMAAVSAAFGLPASASLAEGVAALMRELGLPTTLAELGYTAPDLQALAAAAERSHFNLSAPFRPQTAHYADFLTRSLYPETKK</sequence>
<evidence type="ECO:0000256" key="3">
    <source>
        <dbReference type="ARBA" id="ARBA00023002"/>
    </source>
</evidence>
<evidence type="ECO:0000256" key="1">
    <source>
        <dbReference type="ARBA" id="ARBA00001962"/>
    </source>
</evidence>
<dbReference type="Proteomes" id="UP000277294">
    <property type="component" value="Unassembled WGS sequence"/>
</dbReference>
<evidence type="ECO:0000259" key="5">
    <source>
        <dbReference type="Pfam" id="PF00465"/>
    </source>
</evidence>
<dbReference type="InterPro" id="IPR039697">
    <property type="entry name" value="Alcohol_dehydrogenase_Fe"/>
</dbReference>
<proteinExistence type="inferred from homology"/>
<dbReference type="GO" id="GO:0046872">
    <property type="term" value="F:metal ion binding"/>
    <property type="evidence" value="ECO:0007669"/>
    <property type="project" value="InterPro"/>
</dbReference>
<keyword evidence="3 7" id="KW-0560">Oxidoreductase</keyword>
<dbReference type="Gene3D" id="3.40.50.1970">
    <property type="match status" value="1"/>
</dbReference>
<dbReference type="Pfam" id="PF25137">
    <property type="entry name" value="ADH_Fe_C"/>
    <property type="match status" value="1"/>
</dbReference>
<gene>
    <name evidence="7" type="primary">gbsB</name>
    <name evidence="7" type="ORF">PIGHUM_01090</name>
</gene>
<accession>A0A3P4AZW9</accession>
<dbReference type="PANTHER" id="PTHR11496">
    <property type="entry name" value="ALCOHOL DEHYDROGENASE"/>
    <property type="match status" value="1"/>
</dbReference>
<dbReference type="PANTHER" id="PTHR11496:SF102">
    <property type="entry name" value="ALCOHOL DEHYDROGENASE 4"/>
    <property type="match status" value="1"/>
</dbReference>
<dbReference type="Pfam" id="PF00465">
    <property type="entry name" value="Fe-ADH"/>
    <property type="match status" value="1"/>
</dbReference>
<name>A0A3P4AZW9_9BURK</name>
<feature type="domain" description="Fe-containing alcohol dehydrogenase-like C-terminal" evidence="6">
    <location>
        <begin position="195"/>
        <end position="368"/>
    </location>
</feature>
<dbReference type="EMBL" id="UWPJ01000009">
    <property type="protein sequence ID" value="VCU69030.1"/>
    <property type="molecule type" value="Genomic_DNA"/>
</dbReference>
<dbReference type="Gene3D" id="1.20.1090.10">
    <property type="entry name" value="Dehydroquinate synthase-like - alpha domain"/>
    <property type="match status" value="1"/>
</dbReference>
<organism evidence="7 8">
    <name type="scientific">Pigmentiphaga humi</name>
    <dbReference type="NCBI Taxonomy" id="2478468"/>
    <lineage>
        <taxon>Bacteria</taxon>
        <taxon>Pseudomonadati</taxon>
        <taxon>Pseudomonadota</taxon>
        <taxon>Betaproteobacteria</taxon>
        <taxon>Burkholderiales</taxon>
        <taxon>Alcaligenaceae</taxon>
        <taxon>Pigmentiphaga</taxon>
    </lineage>
</organism>
<dbReference type="FunFam" id="3.40.50.1970:FF:000003">
    <property type="entry name" value="Alcohol dehydrogenase, iron-containing"/>
    <property type="match status" value="1"/>
</dbReference>
<dbReference type="InterPro" id="IPR056798">
    <property type="entry name" value="ADH_Fe_C"/>
</dbReference>
<keyword evidence="8" id="KW-1185">Reference proteome</keyword>
<dbReference type="InterPro" id="IPR001670">
    <property type="entry name" value="ADH_Fe/GldA"/>
</dbReference>
<protein>
    <submittedName>
        <fullName evidence="7">Alcohol dehydrogenase</fullName>
        <ecNumber evidence="7">1.1.1.1</ecNumber>
    </submittedName>
</protein>
<dbReference type="InterPro" id="IPR018211">
    <property type="entry name" value="ADH_Fe_CS"/>
</dbReference>
<dbReference type="GO" id="GO:0004022">
    <property type="term" value="F:alcohol dehydrogenase (NAD+) activity"/>
    <property type="evidence" value="ECO:0007669"/>
    <property type="project" value="UniProtKB-EC"/>
</dbReference>
<evidence type="ECO:0000256" key="4">
    <source>
        <dbReference type="ARBA" id="ARBA00023027"/>
    </source>
</evidence>
<reference evidence="7 8" key="1">
    <citation type="submission" date="2018-10" db="EMBL/GenBank/DDBJ databases">
        <authorList>
            <person name="Criscuolo A."/>
        </authorList>
    </citation>
    <scope>NUCLEOTIDE SEQUENCE [LARGE SCALE GENOMIC DNA]</scope>
    <source>
        <strain evidence="7">DnA1</strain>
    </source>
</reference>
<dbReference type="EC" id="1.1.1.1" evidence="7"/>
<evidence type="ECO:0000313" key="7">
    <source>
        <dbReference type="EMBL" id="VCU69030.1"/>
    </source>
</evidence>
<evidence type="ECO:0000313" key="8">
    <source>
        <dbReference type="Proteomes" id="UP000277294"/>
    </source>
</evidence>
<comment type="cofactor">
    <cofactor evidence="1">
        <name>Fe cation</name>
        <dbReference type="ChEBI" id="CHEBI:24875"/>
    </cofactor>
</comment>
<dbReference type="SUPFAM" id="SSF56796">
    <property type="entry name" value="Dehydroquinate synthase-like"/>
    <property type="match status" value="1"/>
</dbReference>
<keyword evidence="4" id="KW-0520">NAD</keyword>